<proteinExistence type="predicted"/>
<evidence type="ECO:0000313" key="1">
    <source>
        <dbReference type="EMBL" id="CAF2898346.1"/>
    </source>
</evidence>
<reference evidence="1" key="1">
    <citation type="submission" date="2021-02" db="EMBL/GenBank/DDBJ databases">
        <authorList>
            <person name="Bekaert M."/>
        </authorList>
    </citation>
    <scope>NUCLEOTIDE SEQUENCE</scope>
    <source>
        <strain evidence="1">IoA-00</strain>
    </source>
</reference>
<dbReference type="Proteomes" id="UP000675881">
    <property type="component" value="Chromosome 3"/>
</dbReference>
<accession>A0A7R8CQS8</accession>
<protein>
    <submittedName>
        <fullName evidence="1">(salmon louse) hypothetical protein</fullName>
    </submittedName>
</protein>
<dbReference type="EMBL" id="HG994582">
    <property type="protein sequence ID" value="CAF2898346.1"/>
    <property type="molecule type" value="Genomic_DNA"/>
</dbReference>
<name>A0A7R8CQS8_LEPSM</name>
<organism evidence="1 2">
    <name type="scientific">Lepeophtheirus salmonis</name>
    <name type="common">Salmon louse</name>
    <name type="synonym">Caligus salmonis</name>
    <dbReference type="NCBI Taxonomy" id="72036"/>
    <lineage>
        <taxon>Eukaryota</taxon>
        <taxon>Metazoa</taxon>
        <taxon>Ecdysozoa</taxon>
        <taxon>Arthropoda</taxon>
        <taxon>Crustacea</taxon>
        <taxon>Multicrustacea</taxon>
        <taxon>Hexanauplia</taxon>
        <taxon>Copepoda</taxon>
        <taxon>Siphonostomatoida</taxon>
        <taxon>Caligidae</taxon>
        <taxon>Lepeophtheirus</taxon>
    </lineage>
</organism>
<gene>
    <name evidence="1" type="ORF">LSAA_7062</name>
</gene>
<evidence type="ECO:0000313" key="2">
    <source>
        <dbReference type="Proteomes" id="UP000675881"/>
    </source>
</evidence>
<sequence length="107" mass="11972">MFLCVKDRYGIKFIMTSRGNQESYENLFSQLCQPGGPYDHPIPVDALNRILLLMLGRQAEFAVPSGPIQCSSKQGAGTTLDKSNRFYHIEDGQFSPASMAHTFNQKI</sequence>
<dbReference type="AlphaFoldDB" id="A0A7R8CQS8"/>
<keyword evidence="2" id="KW-1185">Reference proteome</keyword>